<name>A0A0P9SQM4_PSEA0</name>
<dbReference type="RefSeq" id="WP_005759558.1">
    <property type="nucleotide sequence ID" value="NZ_LJQO01000599.1"/>
</dbReference>
<protein>
    <submittedName>
        <fullName evidence="3">Integrating conjugative element relaxase</fullName>
    </submittedName>
</protein>
<evidence type="ECO:0000313" key="6">
    <source>
        <dbReference type="Proteomes" id="UP000270873"/>
    </source>
</evidence>
<keyword evidence="2" id="KW-0732">Signal</keyword>
<dbReference type="Proteomes" id="UP000270873">
    <property type="component" value="Unassembled WGS sequence"/>
</dbReference>
<keyword evidence="1" id="KW-1133">Transmembrane helix</keyword>
<accession>A0A0P9SQM4</accession>
<dbReference type="InterPro" id="IPR007039">
    <property type="entry name" value="TrbC/VirB2"/>
</dbReference>
<feature type="transmembrane region" description="Helical" evidence="1">
    <location>
        <begin position="73"/>
        <end position="94"/>
    </location>
</feature>
<dbReference type="AlphaFoldDB" id="A0A0P9SQM4"/>
<feature type="signal peptide" evidence="2">
    <location>
        <begin position="1"/>
        <end position="27"/>
    </location>
</feature>
<evidence type="ECO:0000313" key="4">
    <source>
        <dbReference type="EMBL" id="RMS48282.1"/>
    </source>
</evidence>
<dbReference type="Pfam" id="PF04956">
    <property type="entry name" value="TrbC"/>
    <property type="match status" value="1"/>
</dbReference>
<dbReference type="PATRIC" id="fig|251724.3.peg.5675"/>
<keyword evidence="1" id="KW-0812">Transmembrane</keyword>
<evidence type="ECO:0000256" key="1">
    <source>
        <dbReference type="SAM" id="Phobius"/>
    </source>
</evidence>
<evidence type="ECO:0000313" key="3">
    <source>
        <dbReference type="EMBL" id="KPX54417.1"/>
    </source>
</evidence>
<reference evidence="3 5" key="1">
    <citation type="submission" date="2015-09" db="EMBL/GenBank/DDBJ databases">
        <title>Genome announcement of multiple Pseudomonas syringae strains.</title>
        <authorList>
            <person name="Thakur S."/>
            <person name="Wang P.W."/>
            <person name="Gong Y."/>
            <person name="Weir B.S."/>
            <person name="Guttman D.S."/>
        </authorList>
    </citation>
    <scope>NUCLEOTIDE SEQUENCE [LARGE SCALE GENOMIC DNA]</scope>
    <source>
        <strain evidence="3 5">ICMP7840</strain>
    </source>
</reference>
<evidence type="ECO:0000313" key="5">
    <source>
        <dbReference type="Proteomes" id="UP000050469"/>
    </source>
</evidence>
<reference evidence="4 6" key="2">
    <citation type="submission" date="2018-08" db="EMBL/GenBank/DDBJ databases">
        <title>Recombination of ecologically and evolutionarily significant loci maintains genetic cohesion in the Pseudomonas syringae species complex.</title>
        <authorList>
            <person name="Dillon M."/>
            <person name="Thakur S."/>
            <person name="Almeida R.N.D."/>
            <person name="Weir B.S."/>
            <person name="Guttman D.S."/>
        </authorList>
    </citation>
    <scope>NUCLEOTIDE SEQUENCE [LARGE SCALE GENOMIC DNA]</scope>
    <source>
        <strain evidence="4 6">ICMP 7847</strain>
    </source>
</reference>
<gene>
    <name evidence="3" type="ORF">ALO53_200132</name>
    <name evidence="4" type="ORF">ALP66_200047</name>
</gene>
<dbReference type="EMBL" id="RBSP01000394">
    <property type="protein sequence ID" value="RMS48282.1"/>
    <property type="molecule type" value="Genomic_DNA"/>
</dbReference>
<proteinExistence type="predicted"/>
<sequence length="95" mass="9909">MKMKNIQRLIKRCLPAGLLVASVPAMADGFTKASTLLDKVAAGLLGLSIVTVTIAVLWVGYKVLFAGNTLRECAPIIIGAIIIASASEVARLMVG</sequence>
<dbReference type="EMBL" id="LJQO01000599">
    <property type="protein sequence ID" value="KPX54417.1"/>
    <property type="molecule type" value="Genomic_DNA"/>
</dbReference>
<feature type="transmembrane region" description="Helical" evidence="1">
    <location>
        <begin position="43"/>
        <end position="61"/>
    </location>
</feature>
<keyword evidence="1" id="KW-0472">Membrane</keyword>
<feature type="chain" id="PRO_5035998317" evidence="2">
    <location>
        <begin position="28"/>
        <end position="95"/>
    </location>
</feature>
<evidence type="ECO:0000256" key="2">
    <source>
        <dbReference type="SAM" id="SignalP"/>
    </source>
</evidence>
<comment type="caution">
    <text evidence="3">The sequence shown here is derived from an EMBL/GenBank/DDBJ whole genome shotgun (WGS) entry which is preliminary data.</text>
</comment>
<organism evidence="3 5">
    <name type="scientific">Pseudomonas amygdali pv. photiniae</name>
    <dbReference type="NCBI Taxonomy" id="251724"/>
    <lineage>
        <taxon>Bacteria</taxon>
        <taxon>Pseudomonadati</taxon>
        <taxon>Pseudomonadota</taxon>
        <taxon>Gammaproteobacteria</taxon>
        <taxon>Pseudomonadales</taxon>
        <taxon>Pseudomonadaceae</taxon>
        <taxon>Pseudomonas</taxon>
        <taxon>Pseudomonas amygdali</taxon>
    </lineage>
</organism>
<dbReference type="Proteomes" id="UP000050469">
    <property type="component" value="Unassembled WGS sequence"/>
</dbReference>